<feature type="region of interest" description="Disordered" evidence="5">
    <location>
        <begin position="1"/>
        <end position="21"/>
    </location>
</feature>
<dbReference type="SUPFAM" id="SSF51569">
    <property type="entry name" value="Aldolase"/>
    <property type="match status" value="1"/>
</dbReference>
<dbReference type="Gene3D" id="3.20.20.70">
    <property type="entry name" value="Aldolase class I"/>
    <property type="match status" value="2"/>
</dbReference>
<keyword evidence="4" id="KW-0028">Amino-acid biosynthesis</keyword>
<comment type="catalytic activity">
    <reaction evidence="4">
        <text>D-erythrose 4-phosphate + phosphoenolpyruvate + H2O = 7-phospho-2-dehydro-3-deoxy-D-arabino-heptonate + phosphate</text>
        <dbReference type="Rhea" id="RHEA:14717"/>
        <dbReference type="ChEBI" id="CHEBI:15377"/>
        <dbReference type="ChEBI" id="CHEBI:16897"/>
        <dbReference type="ChEBI" id="CHEBI:43474"/>
        <dbReference type="ChEBI" id="CHEBI:58394"/>
        <dbReference type="ChEBI" id="CHEBI:58702"/>
        <dbReference type="EC" id="2.5.1.54"/>
    </reaction>
</comment>
<evidence type="ECO:0000313" key="7">
    <source>
        <dbReference type="Proteomes" id="UP000598633"/>
    </source>
</evidence>
<evidence type="ECO:0000256" key="4">
    <source>
        <dbReference type="RuleBase" id="RU363071"/>
    </source>
</evidence>
<dbReference type="PANTHER" id="PTHR21337">
    <property type="entry name" value="PHOSPHO-2-DEHYDRO-3-DEOXYHEPTONATE ALDOLASE 1, 2"/>
    <property type="match status" value="1"/>
</dbReference>
<evidence type="ECO:0000256" key="1">
    <source>
        <dbReference type="ARBA" id="ARBA00008911"/>
    </source>
</evidence>
<reference evidence="6 7" key="1">
    <citation type="submission" date="2020-08" db="EMBL/GenBank/DDBJ databases">
        <title>Acidobacteriota in marine sediments use diverse sulfur dissimilation pathways.</title>
        <authorList>
            <person name="Wasmund K."/>
        </authorList>
    </citation>
    <scope>NUCLEOTIDE SEQUENCE [LARGE SCALE GENOMIC DNA]</scope>
    <source>
        <strain evidence="6">MAG AM3-A</strain>
    </source>
</reference>
<dbReference type="AlphaFoldDB" id="A0A8J7CMW2"/>
<comment type="pathway">
    <text evidence="4">Metabolic intermediate biosynthesis; chorismate biosynthesis; chorismate from D-erythrose 4-phosphate and phosphoenolpyruvate: step 1/7.</text>
</comment>
<keyword evidence="2 4" id="KW-0808">Transferase</keyword>
<organism evidence="6 7">
    <name type="scientific">Candidatus Sulfomarinibacter kjeldsenii</name>
    <dbReference type="NCBI Taxonomy" id="2885994"/>
    <lineage>
        <taxon>Bacteria</taxon>
        <taxon>Pseudomonadati</taxon>
        <taxon>Acidobacteriota</taxon>
        <taxon>Thermoanaerobaculia</taxon>
        <taxon>Thermoanaerobaculales</taxon>
        <taxon>Candidatus Sulfomarinibacteraceae</taxon>
        <taxon>Candidatus Sulfomarinibacter</taxon>
    </lineage>
</organism>
<accession>A0A8J7CMW2</accession>
<dbReference type="GO" id="GO:0009073">
    <property type="term" value="P:aromatic amino acid family biosynthetic process"/>
    <property type="evidence" value="ECO:0007669"/>
    <property type="project" value="UniProtKB-KW"/>
</dbReference>
<keyword evidence="4" id="KW-0057">Aromatic amino acid biosynthesis</keyword>
<keyword evidence="3" id="KW-0464">Manganese</keyword>
<evidence type="ECO:0000313" key="6">
    <source>
        <dbReference type="EMBL" id="MBD3869913.1"/>
    </source>
</evidence>
<evidence type="ECO:0000256" key="5">
    <source>
        <dbReference type="SAM" id="MobiDB-lite"/>
    </source>
</evidence>
<feature type="compositionally biased region" description="Polar residues" evidence="5">
    <location>
        <begin position="1"/>
        <end position="19"/>
    </location>
</feature>
<comment type="cofactor">
    <cofactor evidence="3">
        <name>Mn(2+)</name>
        <dbReference type="ChEBI" id="CHEBI:29035"/>
    </cofactor>
    <cofactor evidence="3">
        <name>Co(2+)</name>
        <dbReference type="ChEBI" id="CHEBI:48828"/>
    </cofactor>
    <cofactor evidence="3">
        <name>Cd(2+)</name>
        <dbReference type="ChEBI" id="CHEBI:48775"/>
    </cofactor>
    <text evidence="3">Binds 1 divalent cation per subunit. The enzyme is active with manganese, cobalt or cadmium ions.</text>
</comment>
<feature type="binding site" evidence="3">
    <location>
        <position position="351"/>
    </location>
    <ligand>
        <name>Mn(2+)</name>
        <dbReference type="ChEBI" id="CHEBI:29035"/>
    </ligand>
</feature>
<feature type="binding site" evidence="3">
    <location>
        <position position="393"/>
    </location>
    <ligand>
        <name>Mn(2+)</name>
        <dbReference type="ChEBI" id="CHEBI:29035"/>
    </ligand>
</feature>
<dbReference type="Pfam" id="PF01474">
    <property type="entry name" value="DAHP_synth_2"/>
    <property type="match status" value="1"/>
</dbReference>
<feature type="binding site" evidence="3">
    <location>
        <position position="68"/>
    </location>
    <ligand>
        <name>Mn(2+)</name>
        <dbReference type="ChEBI" id="CHEBI:29035"/>
    </ligand>
</feature>
<dbReference type="InterPro" id="IPR002480">
    <property type="entry name" value="DAHP_synth_2"/>
</dbReference>
<dbReference type="EC" id="2.5.1.54" evidence="4"/>
<dbReference type="InterPro" id="IPR013785">
    <property type="entry name" value="Aldolase_TIM"/>
</dbReference>
<dbReference type="GO" id="GO:0009423">
    <property type="term" value="P:chorismate biosynthetic process"/>
    <property type="evidence" value="ECO:0007669"/>
    <property type="project" value="UniProtKB-UniPathway"/>
</dbReference>
<comment type="caution">
    <text evidence="6">The sequence shown here is derived from an EMBL/GenBank/DDBJ whole genome shotgun (WGS) entry which is preliminary data.</text>
</comment>
<name>A0A8J7CMW2_9BACT</name>
<keyword evidence="3" id="KW-0170">Cobalt</keyword>
<protein>
    <recommendedName>
        <fullName evidence="4">Phospho-2-dehydro-3-deoxyheptonate aldolase</fullName>
        <ecNumber evidence="4">2.5.1.54</ecNumber>
    </recommendedName>
</protein>
<keyword evidence="3" id="KW-0104">Cadmium</keyword>
<dbReference type="UniPathway" id="UPA00053">
    <property type="reaction ID" value="UER00084"/>
</dbReference>
<gene>
    <name evidence="6" type="ORF">IFJ97_00970</name>
</gene>
<dbReference type="GO" id="GO:0008652">
    <property type="term" value="P:amino acid biosynthetic process"/>
    <property type="evidence" value="ECO:0007669"/>
    <property type="project" value="UniProtKB-KW"/>
</dbReference>
<dbReference type="Proteomes" id="UP000598633">
    <property type="component" value="Unassembled WGS sequence"/>
</dbReference>
<proteinExistence type="inferred from homology"/>
<sequence>MATWSPSSWQSKPAGQQPTYPDREVVESTVEQLASLPPLVTSWEVERLRVQLAEAAEGKRFLLQGGACAERFDQCSAEIITNKLKILLQMSLLLTFGLKRRITRVGRFAGQYAKPRSADTEERDGVTLPTYRGEIINGPDFTAADRIPDPERMLRGYEHAALTLNFIRSLVDGGFADLHHTEYWDLEFVAHSPRAGEYQEMVKSVSDSLRFMETLAGVRAAEISRVDFFTSHEALLLPYEQAVTRQVPRREGWYNLGTHFPWIGMRTAEVEGAHADYFRGIRNPIGVKIGPEMDPEWLLELLEILDPDSEPGRITVIHRMGHGQVTEKLPPLVEAVQRSGRLVLWCCDPMHGNTEKTASGHKTRRFDNILSELEQSFDVHAELGSYQGGVHFELSGDNVTECVGGARGLTEVDLERAYESRVDPRLNYEQSLEMALLIGQKVERMNGQRD</sequence>
<dbReference type="NCBIfam" id="TIGR01358">
    <property type="entry name" value="DAHP_synth_II"/>
    <property type="match status" value="1"/>
</dbReference>
<feature type="binding site" evidence="3">
    <location>
        <position position="107"/>
    </location>
    <ligand>
        <name>phosphoenolpyruvate</name>
        <dbReference type="ChEBI" id="CHEBI:58702"/>
    </ligand>
</feature>
<evidence type="ECO:0000256" key="3">
    <source>
        <dbReference type="PIRSR" id="PIRSR602480-1"/>
    </source>
</evidence>
<comment type="similarity">
    <text evidence="1 4">Belongs to the class-II DAHP synthase family.</text>
</comment>
<dbReference type="GO" id="GO:0003849">
    <property type="term" value="F:3-deoxy-7-phosphoheptulonate synthase activity"/>
    <property type="evidence" value="ECO:0007669"/>
    <property type="project" value="UniProtKB-EC"/>
</dbReference>
<feature type="binding site" evidence="3">
    <location>
        <position position="288"/>
    </location>
    <ligand>
        <name>phosphoenolpyruvate</name>
        <dbReference type="ChEBI" id="CHEBI:58702"/>
    </ligand>
</feature>
<feature type="binding site" evidence="3">
    <location>
        <position position="423"/>
    </location>
    <ligand>
        <name>Mn(2+)</name>
        <dbReference type="ChEBI" id="CHEBI:29035"/>
    </ligand>
</feature>
<feature type="binding site" evidence="3">
    <location>
        <position position="319"/>
    </location>
    <ligand>
        <name>phosphoenolpyruvate</name>
        <dbReference type="ChEBI" id="CHEBI:58702"/>
    </ligand>
</feature>
<evidence type="ECO:0000256" key="2">
    <source>
        <dbReference type="ARBA" id="ARBA00022679"/>
    </source>
</evidence>
<dbReference type="EMBL" id="JACXWA010000012">
    <property type="protein sequence ID" value="MBD3869913.1"/>
    <property type="molecule type" value="Genomic_DNA"/>
</dbReference>
<dbReference type="PANTHER" id="PTHR21337:SF0">
    <property type="entry name" value="PHOSPHO-2-DEHYDRO-3-DEOXYHEPTONATE ALDOLASE"/>
    <property type="match status" value="1"/>
</dbReference>